<protein>
    <submittedName>
        <fullName evidence="1">Uncharacterized protein</fullName>
    </submittedName>
</protein>
<proteinExistence type="predicted"/>
<gene>
    <name evidence="1" type="ORF">SJ2017_3505</name>
</gene>
<reference evidence="1 2" key="1">
    <citation type="submission" date="2017-03" db="EMBL/GenBank/DDBJ databases">
        <title>Genome sequencing of Shewanella japonica KCTC 22435.</title>
        <authorList>
            <person name="Kim K.M."/>
        </authorList>
    </citation>
    <scope>NUCLEOTIDE SEQUENCE [LARGE SCALE GENOMIC DNA]</scope>
    <source>
        <strain evidence="1 2">KCTC 22435</strain>
    </source>
</reference>
<evidence type="ECO:0000313" key="2">
    <source>
        <dbReference type="Proteomes" id="UP000191820"/>
    </source>
</evidence>
<sequence length="176" mass="19438">MKKVIVVVFTLLGSISQLQAEEIKLPALQYVSLVDSEEFYDKLKNSSLLAELDKDNIGTPIRLLVTYRMENAAGGSAAGFTSAILAGGSLGILPVVTNNDFVLNYEIKVQNEVIASAEYRENFTEAINIHSDKGFYGLDGEALTWAISTTDTFLSDMENNAELRALVEEYDYYFAE</sequence>
<accession>A0ABM6JN96</accession>
<name>A0ABM6JN96_9GAMM</name>
<keyword evidence="2" id="KW-1185">Reference proteome</keyword>
<dbReference type="EMBL" id="CP020472">
    <property type="protein sequence ID" value="ARD23754.1"/>
    <property type="molecule type" value="Genomic_DNA"/>
</dbReference>
<evidence type="ECO:0000313" key="1">
    <source>
        <dbReference type="EMBL" id="ARD23754.1"/>
    </source>
</evidence>
<dbReference type="RefSeq" id="WP_080916740.1">
    <property type="nucleotide sequence ID" value="NZ_CP020472.1"/>
</dbReference>
<organism evidence="1 2">
    <name type="scientific">Shewanella japonica</name>
    <dbReference type="NCBI Taxonomy" id="93973"/>
    <lineage>
        <taxon>Bacteria</taxon>
        <taxon>Pseudomonadati</taxon>
        <taxon>Pseudomonadota</taxon>
        <taxon>Gammaproteobacteria</taxon>
        <taxon>Alteromonadales</taxon>
        <taxon>Shewanellaceae</taxon>
        <taxon>Shewanella</taxon>
    </lineage>
</organism>
<dbReference type="Proteomes" id="UP000191820">
    <property type="component" value="Chromosome"/>
</dbReference>